<evidence type="ECO:0000313" key="1">
    <source>
        <dbReference type="EMBL" id="SHI56876.1"/>
    </source>
</evidence>
<protein>
    <submittedName>
        <fullName evidence="1">Uncharacterized protein</fullName>
    </submittedName>
</protein>
<proteinExistence type="predicted"/>
<keyword evidence="2" id="KW-1185">Reference proteome</keyword>
<evidence type="ECO:0000313" key="2">
    <source>
        <dbReference type="Proteomes" id="UP000184510"/>
    </source>
</evidence>
<accession>A0A1M6C7A7</accession>
<gene>
    <name evidence="1" type="ORF">SAMN02745181_0407</name>
</gene>
<dbReference type="STRING" id="1123071.SAMN02745181_0407"/>
<dbReference type="RefSeq" id="WP_143157834.1">
    <property type="nucleotide sequence ID" value="NZ_FQYR01000002.1"/>
</dbReference>
<dbReference type="EMBL" id="FQYR01000002">
    <property type="protein sequence ID" value="SHI56876.1"/>
    <property type="molecule type" value="Genomic_DNA"/>
</dbReference>
<organism evidence="1 2">
    <name type="scientific">Rubritalea squalenifaciens DSM 18772</name>
    <dbReference type="NCBI Taxonomy" id="1123071"/>
    <lineage>
        <taxon>Bacteria</taxon>
        <taxon>Pseudomonadati</taxon>
        <taxon>Verrucomicrobiota</taxon>
        <taxon>Verrucomicrobiia</taxon>
        <taxon>Verrucomicrobiales</taxon>
        <taxon>Rubritaleaceae</taxon>
        <taxon>Rubritalea</taxon>
    </lineage>
</organism>
<dbReference type="AlphaFoldDB" id="A0A1M6C7A7"/>
<sequence>MNPPSRTKKTIIRVLKAATVLLLMLLAFCSGVIVADSRWEKLAGDYVSLSHDLNAAEDADLVQVTGDHGYCFVTEKDEVVYIYAGSLSQIEFPIPLYSETKE</sequence>
<reference evidence="1 2" key="1">
    <citation type="submission" date="2016-11" db="EMBL/GenBank/DDBJ databases">
        <authorList>
            <person name="Jaros S."/>
            <person name="Januszkiewicz K."/>
            <person name="Wedrychowicz H."/>
        </authorList>
    </citation>
    <scope>NUCLEOTIDE SEQUENCE [LARGE SCALE GENOMIC DNA]</scope>
    <source>
        <strain evidence="1 2">DSM 18772</strain>
    </source>
</reference>
<dbReference type="Proteomes" id="UP000184510">
    <property type="component" value="Unassembled WGS sequence"/>
</dbReference>
<name>A0A1M6C7A7_9BACT</name>
<dbReference type="InParanoid" id="A0A1M6C7A7"/>